<keyword evidence="1" id="KW-1133">Transmembrane helix</keyword>
<feature type="transmembrane region" description="Helical" evidence="1">
    <location>
        <begin position="44"/>
        <end position="65"/>
    </location>
</feature>
<gene>
    <name evidence="2" type="ORF">AB6A40_009573</name>
</gene>
<keyword evidence="1" id="KW-0812">Transmembrane</keyword>
<accession>A0ABD6EZT4</accession>
<evidence type="ECO:0000256" key="1">
    <source>
        <dbReference type="SAM" id="Phobius"/>
    </source>
</evidence>
<protein>
    <submittedName>
        <fullName evidence="2">Uncharacterized protein</fullName>
    </submittedName>
</protein>
<keyword evidence="1" id="KW-0472">Membrane</keyword>
<dbReference type="AlphaFoldDB" id="A0ABD6EZT4"/>
<dbReference type="Proteomes" id="UP001608902">
    <property type="component" value="Unassembled WGS sequence"/>
</dbReference>
<organism evidence="2 3">
    <name type="scientific">Gnathostoma spinigerum</name>
    <dbReference type="NCBI Taxonomy" id="75299"/>
    <lineage>
        <taxon>Eukaryota</taxon>
        <taxon>Metazoa</taxon>
        <taxon>Ecdysozoa</taxon>
        <taxon>Nematoda</taxon>
        <taxon>Chromadorea</taxon>
        <taxon>Rhabditida</taxon>
        <taxon>Spirurina</taxon>
        <taxon>Gnathostomatomorpha</taxon>
        <taxon>Gnathostomatoidea</taxon>
        <taxon>Gnathostomatidae</taxon>
        <taxon>Gnathostoma</taxon>
    </lineage>
</organism>
<evidence type="ECO:0000313" key="2">
    <source>
        <dbReference type="EMBL" id="MFH4982864.1"/>
    </source>
</evidence>
<proteinExistence type="predicted"/>
<sequence length="110" mass="13309">MLDVVVSMEPGRPKFIPKTRRSLWSSRTWNIIRYYSVAWKQRPLAIGFLATLSYLIAFNMLVRYWKGAGHPVNRFVWRIRKRNNDLPPELLEKEKVVTDYFHSRIRWRSE</sequence>
<keyword evidence="3" id="KW-1185">Reference proteome</keyword>
<reference evidence="2 3" key="1">
    <citation type="submission" date="2024-08" db="EMBL/GenBank/DDBJ databases">
        <title>Gnathostoma spinigerum genome.</title>
        <authorList>
            <person name="Gonzalez-Bertolin B."/>
            <person name="Monzon S."/>
            <person name="Zaballos A."/>
            <person name="Jimenez P."/>
            <person name="Dekumyoy P."/>
            <person name="Varona S."/>
            <person name="Cuesta I."/>
            <person name="Sumanam S."/>
            <person name="Adisakwattana P."/>
            <person name="Gasser R.B."/>
            <person name="Hernandez-Gonzalez A."/>
            <person name="Young N.D."/>
            <person name="Perteguer M.J."/>
        </authorList>
    </citation>
    <scope>NUCLEOTIDE SEQUENCE [LARGE SCALE GENOMIC DNA]</scope>
    <source>
        <strain evidence="2">AL3</strain>
        <tissue evidence="2">Liver</tissue>
    </source>
</reference>
<dbReference type="EMBL" id="JBGFUD010010308">
    <property type="protein sequence ID" value="MFH4982864.1"/>
    <property type="molecule type" value="Genomic_DNA"/>
</dbReference>
<name>A0ABD6EZT4_9BILA</name>
<comment type="caution">
    <text evidence="2">The sequence shown here is derived from an EMBL/GenBank/DDBJ whole genome shotgun (WGS) entry which is preliminary data.</text>
</comment>
<evidence type="ECO:0000313" key="3">
    <source>
        <dbReference type="Proteomes" id="UP001608902"/>
    </source>
</evidence>